<protein>
    <submittedName>
        <fullName evidence="2">Agmatine deiminase</fullName>
    </submittedName>
</protein>
<dbReference type="EMBL" id="WOCD01000002">
    <property type="protein sequence ID" value="MUH71684.1"/>
    <property type="molecule type" value="Genomic_DNA"/>
</dbReference>
<proteinExistence type="predicted"/>
<dbReference type="PANTHER" id="PTHR31377:SF0">
    <property type="entry name" value="AGMATINE DEIMINASE-RELATED"/>
    <property type="match status" value="1"/>
</dbReference>
<organism evidence="2 3">
    <name type="scientific">Psychrosphaera haliotis</name>
    <dbReference type="NCBI Taxonomy" id="555083"/>
    <lineage>
        <taxon>Bacteria</taxon>
        <taxon>Pseudomonadati</taxon>
        <taxon>Pseudomonadota</taxon>
        <taxon>Gammaproteobacteria</taxon>
        <taxon>Alteromonadales</taxon>
        <taxon>Pseudoalteromonadaceae</taxon>
        <taxon>Psychrosphaera</taxon>
    </lineage>
</organism>
<evidence type="ECO:0000256" key="1">
    <source>
        <dbReference type="ARBA" id="ARBA00022801"/>
    </source>
</evidence>
<name>A0A6N8F6C0_9GAMM</name>
<keyword evidence="1" id="KW-0378">Hydrolase</keyword>
<evidence type="ECO:0000313" key="2">
    <source>
        <dbReference type="EMBL" id="MUH71684.1"/>
    </source>
</evidence>
<dbReference type="GO" id="GO:0004668">
    <property type="term" value="F:protein-arginine deiminase activity"/>
    <property type="evidence" value="ECO:0007669"/>
    <property type="project" value="InterPro"/>
</dbReference>
<evidence type="ECO:0000313" key="3">
    <source>
        <dbReference type="Proteomes" id="UP000439994"/>
    </source>
</evidence>
<comment type="caution">
    <text evidence="2">The sequence shown here is derived from an EMBL/GenBank/DDBJ whole genome shotgun (WGS) entry which is preliminary data.</text>
</comment>
<dbReference type="Pfam" id="PF04371">
    <property type="entry name" value="PAD_porph"/>
    <property type="match status" value="1"/>
</dbReference>
<keyword evidence="3" id="KW-1185">Reference proteome</keyword>
<reference evidence="2 3" key="1">
    <citation type="submission" date="2019-11" db="EMBL/GenBank/DDBJ databases">
        <title>P. haliotis isolates from Z. marina roots.</title>
        <authorList>
            <person name="Cohen M."/>
            <person name="Jospin G."/>
            <person name="Eisen J.A."/>
            <person name="Coil D.A."/>
        </authorList>
    </citation>
    <scope>NUCLEOTIDE SEQUENCE [LARGE SCALE GENOMIC DNA]</scope>
    <source>
        <strain evidence="2 3">UCD-MCMsp1aY</strain>
    </source>
</reference>
<dbReference type="OrthoDB" id="9808013at2"/>
<dbReference type="GO" id="GO:0047632">
    <property type="term" value="F:agmatine deiminase activity"/>
    <property type="evidence" value="ECO:0007669"/>
    <property type="project" value="TreeGrafter"/>
</dbReference>
<accession>A0A6N8F6C0</accession>
<dbReference type="PANTHER" id="PTHR31377">
    <property type="entry name" value="AGMATINE DEIMINASE-RELATED"/>
    <property type="match status" value="1"/>
</dbReference>
<dbReference type="Gene3D" id="3.75.10.10">
    <property type="entry name" value="L-arginine/glycine Amidinotransferase, Chain A"/>
    <property type="match status" value="1"/>
</dbReference>
<dbReference type="AlphaFoldDB" id="A0A6N8F6C0"/>
<dbReference type="RefSeq" id="WP_155694676.1">
    <property type="nucleotide sequence ID" value="NZ_WOCD01000002.1"/>
</dbReference>
<dbReference type="GO" id="GO:0009446">
    <property type="term" value="P:putrescine biosynthetic process"/>
    <property type="evidence" value="ECO:0007669"/>
    <property type="project" value="InterPro"/>
</dbReference>
<gene>
    <name evidence="2" type="ORF">GNP35_03780</name>
</gene>
<dbReference type="SUPFAM" id="SSF55909">
    <property type="entry name" value="Pentein"/>
    <property type="match status" value="1"/>
</dbReference>
<dbReference type="InterPro" id="IPR007466">
    <property type="entry name" value="Peptidyl-Arg-deiminase_porph"/>
</dbReference>
<sequence>MSYTLPPEWETQSAVLLTWPHDKTDWAPILTDIENVYIQLACHIAERQLLVVACHSSDIQSHVASLLESYNVNIGNVRLFIAPCNDTWARDHGPITLLSEKREPKLLDFTFNAWGAKYHANLDNEINGHLFKQPFFDAALTQKNDLILEGGSIESDGAGTLMTTSICLLNENRNAHLSKQEIEEQLLTSLGMKQVLWIDHGHLAGDDTDAHVDTLARFAPEGIVYVQCNDKTESHYAELSNMEKQLESFENTSGERYRLFPLPMPNPISNEDGELLPATYANYLIINGAVLVPTYNDDKDAAALNVIQKAHPNHDIIGVDCNAVIQQFGSLHCLTMQIPAGVIV</sequence>
<dbReference type="Proteomes" id="UP000439994">
    <property type="component" value="Unassembled WGS sequence"/>
</dbReference>